<dbReference type="SMART" id="SM00543">
    <property type="entry name" value="MIF4G"/>
    <property type="match status" value="3"/>
</dbReference>
<dbReference type="OrthoDB" id="27832at2759"/>
<evidence type="ECO:0000313" key="3">
    <source>
        <dbReference type="EMBL" id="OHT13675.1"/>
    </source>
</evidence>
<dbReference type="PANTHER" id="PTHR12839">
    <property type="entry name" value="NONSENSE-MEDIATED MRNA DECAY PROTEIN 2 UP-FRAMESHIFT SUPPRESSOR 2"/>
    <property type="match status" value="1"/>
</dbReference>
<feature type="compositionally biased region" description="Low complexity" evidence="1">
    <location>
        <begin position="776"/>
        <end position="800"/>
    </location>
</feature>
<feature type="domain" description="MIF4G" evidence="2">
    <location>
        <begin position="591"/>
        <end position="802"/>
    </location>
</feature>
<dbReference type="VEuPathDB" id="TrichDB:TRFO_16109"/>
<dbReference type="Gene3D" id="1.25.40.180">
    <property type="match status" value="3"/>
</dbReference>
<feature type="domain" description="MIF4G" evidence="2">
    <location>
        <begin position="377"/>
        <end position="579"/>
    </location>
</feature>
<sequence length="995" mass="113556">MTDQPNEFVRSEEEIAFRKKRAELYRQLRADNQRVYDERHRKKDDDDFFDDFGGSGTSSSKKGGGGGVSNVSNLLKKVKSCYSKLSFLDSSNVDSIVASINECNLAHFLQETVANLIKAKIKMDDIPAFVRVSSILHQQYPEFGELLQEQIHDQIKKAETTANRRRIILCVYADLLIVRMYEKSNILVQILSKLIGDDLGSLKFENDAYLWRIFSYCGADLFGVNRGPNSLMDPVFPPKECVAPNLRAPVAKYYSTIIEELKKKADEGMKAREESYLLFIKVGKFNTRPDELAKKCKEEYDSLLVMAKHYGFIMNKPPEEFWKNDEEMVEVSTTEGKVLIPKRIWASIQTAEPAAKPAQATSDFYSNLVTLDTIITQKLNLDPAGIRKELDHAPNVGRVDILSLYYLTIDDNSKPEIRQQLVSQISHISRNSINQTPFYARFVANVSQKYPDIGNDISKELESAYISFVNAQNKSQSMNSFQPKLHIARYISELAQFKIGIESYFSCLTFSLNHFYGRTIDMACTLILTAGKFLDGFCDQTRISMSHAINRMKELKEKDVYQPHIYVLINQVIALFEPEDANGPSIPVPTINKYQAYAQHVLQSTNHKNYIKNTKKVLDKMWQQSEVTGVTPNYIITQILDLTSFGIYQLPSLAALVADIAKTHYEFGQSLVDILLERIRRGIERDSFSYRQRQILEVRFLAELANQNLINYLICIQTALLILSLKMPNPSNYMIQVKGRTCPLKMSDFFKARLVCEMIDSLMPTLKKHCQKPHDNQQQTPVQSPQQQQQQKMNMNHNNNYDSHLVQSFSNILLHLQLFCLIRSPVPPQTAFEISDLLDKLEFFNIDGTRRYETIQDEFLRSTVKQIRFFTTSPFAINQAPSQVPSRSTSYKASSSEDSSSDEEIDESEALFAKKLNEIKEEFRAQEKAQNQKKRDITIPINLMAKVGTEKTNLSDSEKMTPFGPPADFNIVVPKGDRTTTLSFKSASDEAKPPQ</sequence>
<dbReference type="Pfam" id="PF02854">
    <property type="entry name" value="MIF4G"/>
    <property type="match status" value="2"/>
</dbReference>
<dbReference type="InterPro" id="IPR039762">
    <property type="entry name" value="Nmd2/UPF2"/>
</dbReference>
<dbReference type="GO" id="GO:0000184">
    <property type="term" value="P:nuclear-transcribed mRNA catabolic process, nonsense-mediated decay"/>
    <property type="evidence" value="ECO:0007669"/>
    <property type="project" value="InterPro"/>
</dbReference>
<organism evidence="3 4">
    <name type="scientific">Tritrichomonas foetus</name>
    <dbReference type="NCBI Taxonomy" id="1144522"/>
    <lineage>
        <taxon>Eukaryota</taxon>
        <taxon>Metamonada</taxon>
        <taxon>Parabasalia</taxon>
        <taxon>Tritrichomonadida</taxon>
        <taxon>Tritrichomonadidae</taxon>
        <taxon>Tritrichomonas</taxon>
    </lineage>
</organism>
<dbReference type="RefSeq" id="XP_068366811.1">
    <property type="nucleotide sequence ID" value="XM_068498783.1"/>
</dbReference>
<reference evidence="3" key="1">
    <citation type="submission" date="2016-10" db="EMBL/GenBank/DDBJ databases">
        <authorList>
            <person name="Benchimol M."/>
            <person name="Almeida L.G."/>
            <person name="Vasconcelos A.T."/>
            <person name="Perreira-Neves A."/>
            <person name="Rosa I.A."/>
            <person name="Tasca T."/>
            <person name="Bogo M.R."/>
            <person name="de Souza W."/>
        </authorList>
    </citation>
    <scope>NUCLEOTIDE SEQUENCE [LARGE SCALE GENOMIC DNA]</scope>
    <source>
        <strain evidence="3">K</strain>
    </source>
</reference>
<feature type="region of interest" description="Disordered" evidence="1">
    <location>
        <begin position="952"/>
        <end position="972"/>
    </location>
</feature>
<feature type="domain" description="MIF4G" evidence="2">
    <location>
        <begin position="75"/>
        <end position="264"/>
    </location>
</feature>
<feature type="region of interest" description="Disordered" evidence="1">
    <location>
        <begin position="769"/>
        <end position="800"/>
    </location>
</feature>
<dbReference type="GO" id="GO:0003723">
    <property type="term" value="F:RNA binding"/>
    <property type="evidence" value="ECO:0007669"/>
    <property type="project" value="InterPro"/>
</dbReference>
<dbReference type="SUPFAM" id="SSF48371">
    <property type="entry name" value="ARM repeat"/>
    <property type="match status" value="3"/>
</dbReference>
<accession>A0A1J4KQY8</accession>
<dbReference type="InterPro" id="IPR016024">
    <property type="entry name" value="ARM-type_fold"/>
</dbReference>
<dbReference type="InterPro" id="IPR003890">
    <property type="entry name" value="MIF4G-like_typ-3"/>
</dbReference>
<comment type="caution">
    <text evidence="3">The sequence shown here is derived from an EMBL/GenBank/DDBJ whole genome shotgun (WGS) entry which is preliminary data.</text>
</comment>
<gene>
    <name evidence="3" type="ORF">TRFO_16109</name>
</gene>
<name>A0A1J4KQY8_9EUKA</name>
<feature type="region of interest" description="Disordered" evidence="1">
    <location>
        <begin position="880"/>
        <end position="907"/>
    </location>
</feature>
<dbReference type="AlphaFoldDB" id="A0A1J4KQY8"/>
<dbReference type="Proteomes" id="UP000179807">
    <property type="component" value="Unassembled WGS sequence"/>
</dbReference>
<proteinExistence type="predicted"/>
<dbReference type="PANTHER" id="PTHR12839:SF7">
    <property type="entry name" value="REGULATOR OF NONSENSE TRANSCRIPTS 2"/>
    <property type="match status" value="1"/>
</dbReference>
<dbReference type="GO" id="GO:0005737">
    <property type="term" value="C:cytoplasm"/>
    <property type="evidence" value="ECO:0007669"/>
    <property type="project" value="TreeGrafter"/>
</dbReference>
<evidence type="ECO:0000256" key="1">
    <source>
        <dbReference type="SAM" id="MobiDB-lite"/>
    </source>
</evidence>
<dbReference type="GO" id="GO:0035145">
    <property type="term" value="C:exon-exon junction complex"/>
    <property type="evidence" value="ECO:0007669"/>
    <property type="project" value="TreeGrafter"/>
</dbReference>
<protein>
    <submittedName>
        <fullName evidence="3">MIF4G domain containing protein</fullName>
    </submittedName>
</protein>
<dbReference type="GeneID" id="94833487"/>
<evidence type="ECO:0000259" key="2">
    <source>
        <dbReference type="SMART" id="SM00543"/>
    </source>
</evidence>
<dbReference type="EMBL" id="MLAK01000493">
    <property type="protein sequence ID" value="OHT13675.1"/>
    <property type="molecule type" value="Genomic_DNA"/>
</dbReference>
<evidence type="ECO:0000313" key="4">
    <source>
        <dbReference type="Proteomes" id="UP000179807"/>
    </source>
</evidence>
<keyword evidence="4" id="KW-1185">Reference proteome</keyword>
<feature type="compositionally biased region" description="Polar residues" evidence="1">
    <location>
        <begin position="880"/>
        <end position="893"/>
    </location>
</feature>